<protein>
    <submittedName>
        <fullName evidence="3">Ankyrin repeat protein</fullName>
    </submittedName>
</protein>
<dbReference type="PANTHER" id="PTHR46586:SF3">
    <property type="entry name" value="ANKYRIN REPEAT-CONTAINING PROTEIN"/>
    <property type="match status" value="1"/>
</dbReference>
<evidence type="ECO:0000313" key="4">
    <source>
        <dbReference type="Proteomes" id="UP001185135"/>
    </source>
</evidence>
<dbReference type="InterPro" id="IPR036047">
    <property type="entry name" value="F-box-like_dom_sf"/>
</dbReference>
<dbReference type="InterPro" id="IPR036770">
    <property type="entry name" value="Ankyrin_rpt-contain_sf"/>
</dbReference>
<dbReference type="SUPFAM" id="SSF48403">
    <property type="entry name" value="Ankyrin repeat"/>
    <property type="match status" value="1"/>
</dbReference>
<name>A0AA95ECC8_9VIRU</name>
<feature type="region of interest" description="Disordered" evidence="1">
    <location>
        <begin position="732"/>
        <end position="779"/>
    </location>
</feature>
<sequence length="779" mass="83736">MAPSDRVAANVASPTLCDLPPEIVAHILNRLDHADYRACRAAARLWRVCSPSAYARRVLGAPYPPCPRDLGVAGDAMAIRGLLALGRLDPGSCAWMPFTAVWHGYMDMLVALHEAGAPGFDRDAMDYAAGFGRLDMVTFLHRNRREGCTSYALNRAAAQGHLPVVDFLHRHRREGCTRKAMDYAAANGHLKVVIYLDRNRTEGCTVGAVNRAAAGGHRDVVAYLLAHRKEGASPAAMTAAAANGDVDMLRLLAQWNQPFDHRAMNAAATNGHLAALEYLDTALCADCTAEALVAAAAARHFDAVAFLLDRRLDDCFDGLSAASHEALAAGRVDMFQRMRGLMSPVESPTETLLRHTPPTVFRDIAAGGHVDAFDALCQHDPHGLAKNAPDMLAPAVAYGHYEIVNCLLSRGALGDSPDSVKVRHAIEDAVVDAAGRGHGDAIALVHREAVVSFTCLKKAAIAAAANGHVDALTVIESLCRSPVDHCEVAKAAARGGHLNVLVHIMPLDTEVVGYRSVRVVAGAAIRGAASGGHDDVIKWIVERHSDCLALCHSYALGEALAQGRVSTLCLLSDMARDGANNLQHDASATALYAPPQHAWNDAARAGHLGAITYMWRKGASPHDANAMVRAAIDGEHMGVIRFAYHALSSFDPQRALADARALSRHEIALWISNALSWAIPRPPAPVSLSTADLSWGRRDDNVVWVWMKVRPGKTAMIRDFMDTFGDQWPWVAAPGDAALPSSRPEGQDQRHDEHARPDGGNHNGHQDDQQHPSLLDQPD</sequence>
<dbReference type="InterPro" id="IPR002110">
    <property type="entry name" value="Ankyrin_rpt"/>
</dbReference>
<dbReference type="Proteomes" id="UP001185135">
    <property type="component" value="Segment"/>
</dbReference>
<dbReference type="EMBL" id="ON887157">
    <property type="protein sequence ID" value="WBR14451.1"/>
    <property type="molecule type" value="Genomic_DNA"/>
</dbReference>
<feature type="domain" description="F-box" evidence="2">
    <location>
        <begin position="16"/>
        <end position="47"/>
    </location>
</feature>
<dbReference type="Pfam" id="PF00646">
    <property type="entry name" value="F-box"/>
    <property type="match status" value="1"/>
</dbReference>
<dbReference type="CDD" id="cd09917">
    <property type="entry name" value="F-box_SF"/>
    <property type="match status" value="1"/>
</dbReference>
<proteinExistence type="predicted"/>
<evidence type="ECO:0000313" key="3">
    <source>
        <dbReference type="EMBL" id="WBR14451.1"/>
    </source>
</evidence>
<dbReference type="InterPro" id="IPR001810">
    <property type="entry name" value="F-box_dom"/>
</dbReference>
<dbReference type="Pfam" id="PF13637">
    <property type="entry name" value="Ank_4"/>
    <property type="match status" value="1"/>
</dbReference>
<accession>A0AA95ECC8</accession>
<dbReference type="PANTHER" id="PTHR46586">
    <property type="entry name" value="ANKYRIN REPEAT-CONTAINING PROTEIN"/>
    <property type="match status" value="1"/>
</dbReference>
<organism evidence="3 4">
    <name type="scientific">Pandoravirus kuranda</name>
    <dbReference type="NCBI Taxonomy" id="3019033"/>
    <lineage>
        <taxon>Viruses</taxon>
        <taxon>Pandoravirus</taxon>
    </lineage>
</organism>
<gene>
    <name evidence="3" type="ORF">pkur_cds_276</name>
</gene>
<evidence type="ECO:0000259" key="2">
    <source>
        <dbReference type="Pfam" id="PF00646"/>
    </source>
</evidence>
<dbReference type="InterPro" id="IPR052050">
    <property type="entry name" value="SecEffector_AnkRepeat"/>
</dbReference>
<feature type="compositionally biased region" description="Basic and acidic residues" evidence="1">
    <location>
        <begin position="745"/>
        <end position="770"/>
    </location>
</feature>
<reference evidence="3" key="1">
    <citation type="submission" date="2022-06" db="EMBL/GenBank/DDBJ databases">
        <authorList>
            <person name="Legendre M."/>
            <person name="Claverie J.-M."/>
            <person name="Alempic J.-M."/>
            <person name="Abergel C."/>
        </authorList>
    </citation>
    <scope>NUCLEOTIDE SEQUENCE</scope>
    <source>
        <strain evidence="3">Kuranda</strain>
    </source>
</reference>
<evidence type="ECO:0000256" key="1">
    <source>
        <dbReference type="SAM" id="MobiDB-lite"/>
    </source>
</evidence>
<dbReference type="Gene3D" id="1.25.40.20">
    <property type="entry name" value="Ankyrin repeat-containing domain"/>
    <property type="match status" value="2"/>
</dbReference>
<dbReference type="SUPFAM" id="SSF81383">
    <property type="entry name" value="F-box domain"/>
    <property type="match status" value="1"/>
</dbReference>